<proteinExistence type="predicted"/>
<organism evidence="1 2">
    <name type="scientific">Cichorium intybus</name>
    <name type="common">Chicory</name>
    <dbReference type="NCBI Taxonomy" id="13427"/>
    <lineage>
        <taxon>Eukaryota</taxon>
        <taxon>Viridiplantae</taxon>
        <taxon>Streptophyta</taxon>
        <taxon>Embryophyta</taxon>
        <taxon>Tracheophyta</taxon>
        <taxon>Spermatophyta</taxon>
        <taxon>Magnoliopsida</taxon>
        <taxon>eudicotyledons</taxon>
        <taxon>Gunneridae</taxon>
        <taxon>Pentapetalae</taxon>
        <taxon>asterids</taxon>
        <taxon>campanulids</taxon>
        <taxon>Asterales</taxon>
        <taxon>Asteraceae</taxon>
        <taxon>Cichorioideae</taxon>
        <taxon>Cichorieae</taxon>
        <taxon>Cichoriinae</taxon>
        <taxon>Cichorium</taxon>
    </lineage>
</organism>
<gene>
    <name evidence="1" type="ORF">L2E82_38865</name>
</gene>
<comment type="caution">
    <text evidence="1">The sequence shown here is derived from an EMBL/GenBank/DDBJ whole genome shotgun (WGS) entry which is preliminary data.</text>
</comment>
<sequence>MGLTQTKLLCLGVPDQSGSVSVGSSLSTLLRFSTIKTHLKSRPFSQLPLPILRGSRERKLNDTSFVFIDSKLSNLLYFGCF</sequence>
<reference evidence="1 2" key="2">
    <citation type="journal article" date="2022" name="Mol. Ecol. Resour.">
        <title>The genomes of chicory, endive, great burdock and yacon provide insights into Asteraceae paleo-polyploidization history and plant inulin production.</title>
        <authorList>
            <person name="Fan W."/>
            <person name="Wang S."/>
            <person name="Wang H."/>
            <person name="Wang A."/>
            <person name="Jiang F."/>
            <person name="Liu H."/>
            <person name="Zhao H."/>
            <person name="Xu D."/>
            <person name="Zhang Y."/>
        </authorList>
    </citation>
    <scope>NUCLEOTIDE SEQUENCE [LARGE SCALE GENOMIC DNA]</scope>
    <source>
        <strain evidence="2">cv. Punajuju</strain>
        <tissue evidence="1">Leaves</tissue>
    </source>
</reference>
<keyword evidence="2" id="KW-1185">Reference proteome</keyword>
<evidence type="ECO:0000313" key="1">
    <source>
        <dbReference type="EMBL" id="KAI3709107.1"/>
    </source>
</evidence>
<accession>A0ACB9AGW3</accession>
<evidence type="ECO:0000313" key="2">
    <source>
        <dbReference type="Proteomes" id="UP001055811"/>
    </source>
</evidence>
<name>A0ACB9AGW3_CICIN</name>
<dbReference type="EMBL" id="CM042015">
    <property type="protein sequence ID" value="KAI3709107.1"/>
    <property type="molecule type" value="Genomic_DNA"/>
</dbReference>
<dbReference type="Proteomes" id="UP001055811">
    <property type="component" value="Linkage Group LG07"/>
</dbReference>
<reference evidence="2" key="1">
    <citation type="journal article" date="2022" name="Mol. Ecol. Resour.">
        <title>The genomes of chicory, endive, great burdock and yacon provide insights into Asteraceae palaeo-polyploidization history and plant inulin production.</title>
        <authorList>
            <person name="Fan W."/>
            <person name="Wang S."/>
            <person name="Wang H."/>
            <person name="Wang A."/>
            <person name="Jiang F."/>
            <person name="Liu H."/>
            <person name="Zhao H."/>
            <person name="Xu D."/>
            <person name="Zhang Y."/>
        </authorList>
    </citation>
    <scope>NUCLEOTIDE SEQUENCE [LARGE SCALE GENOMIC DNA]</scope>
    <source>
        <strain evidence="2">cv. Punajuju</strain>
    </source>
</reference>
<protein>
    <submittedName>
        <fullName evidence="1">Uncharacterized protein</fullName>
    </submittedName>
</protein>